<comment type="similarity">
    <text evidence="1">Belongs to the short-chain dehydrogenases/reductases (SDR) family.</text>
</comment>
<dbReference type="AlphaFoldDB" id="A0AAE2CDD1"/>
<dbReference type="EMBL" id="JACGWO010000009">
    <property type="protein sequence ID" value="KAK4418009.1"/>
    <property type="molecule type" value="Genomic_DNA"/>
</dbReference>
<evidence type="ECO:0000256" key="1">
    <source>
        <dbReference type="ARBA" id="ARBA00006484"/>
    </source>
</evidence>
<dbReference type="SUPFAM" id="SSF51735">
    <property type="entry name" value="NAD(P)-binding Rossmann-fold domains"/>
    <property type="match status" value="1"/>
</dbReference>
<dbReference type="PANTHER" id="PTHR42820">
    <property type="entry name" value="SHORT-CHAIN DEHYDROGENASE REDUCTASE"/>
    <property type="match status" value="1"/>
</dbReference>
<dbReference type="Proteomes" id="UP001293254">
    <property type="component" value="Unassembled WGS sequence"/>
</dbReference>
<evidence type="ECO:0000313" key="4">
    <source>
        <dbReference type="Proteomes" id="UP001293254"/>
    </source>
</evidence>
<dbReference type="InterPro" id="IPR036291">
    <property type="entry name" value="NAD(P)-bd_dom_sf"/>
</dbReference>
<dbReference type="FunFam" id="3.40.50.720:FF:000084">
    <property type="entry name" value="Short-chain dehydrogenase reductase"/>
    <property type="match status" value="1"/>
</dbReference>
<evidence type="ECO:0000256" key="2">
    <source>
        <dbReference type="ARBA" id="ARBA00023027"/>
    </source>
</evidence>
<keyword evidence="4" id="KW-1185">Reference proteome</keyword>
<reference evidence="3" key="2">
    <citation type="journal article" date="2024" name="Plant">
        <title>Genomic evolution and insights into agronomic trait innovations of Sesamum species.</title>
        <authorList>
            <person name="Miao H."/>
            <person name="Wang L."/>
            <person name="Qu L."/>
            <person name="Liu H."/>
            <person name="Sun Y."/>
            <person name="Le M."/>
            <person name="Wang Q."/>
            <person name="Wei S."/>
            <person name="Zheng Y."/>
            <person name="Lin W."/>
            <person name="Duan Y."/>
            <person name="Cao H."/>
            <person name="Xiong S."/>
            <person name="Wang X."/>
            <person name="Wei L."/>
            <person name="Li C."/>
            <person name="Ma Q."/>
            <person name="Ju M."/>
            <person name="Zhao R."/>
            <person name="Li G."/>
            <person name="Mu C."/>
            <person name="Tian Q."/>
            <person name="Mei H."/>
            <person name="Zhang T."/>
            <person name="Gao T."/>
            <person name="Zhang H."/>
        </authorList>
    </citation>
    <scope>NUCLEOTIDE SEQUENCE</scope>
    <source>
        <strain evidence="3">3651</strain>
    </source>
</reference>
<organism evidence="3 4">
    <name type="scientific">Sesamum alatum</name>
    <dbReference type="NCBI Taxonomy" id="300844"/>
    <lineage>
        <taxon>Eukaryota</taxon>
        <taxon>Viridiplantae</taxon>
        <taxon>Streptophyta</taxon>
        <taxon>Embryophyta</taxon>
        <taxon>Tracheophyta</taxon>
        <taxon>Spermatophyta</taxon>
        <taxon>Magnoliopsida</taxon>
        <taxon>eudicotyledons</taxon>
        <taxon>Gunneridae</taxon>
        <taxon>Pentapetalae</taxon>
        <taxon>asterids</taxon>
        <taxon>lamiids</taxon>
        <taxon>Lamiales</taxon>
        <taxon>Pedaliaceae</taxon>
        <taxon>Sesamum</taxon>
    </lineage>
</organism>
<accession>A0AAE2CDD1</accession>
<dbReference type="PRINTS" id="PR00081">
    <property type="entry name" value="GDHRDH"/>
</dbReference>
<dbReference type="PANTHER" id="PTHR42820:SF16">
    <property type="entry name" value="SHORT-CHAIN DEHYDROGENASE REDUCTASE 3B"/>
    <property type="match status" value="1"/>
</dbReference>
<proteinExistence type="inferred from homology"/>
<sequence>MSNPSPRLEGKVALITGAASGIGEAAARLFIEHGASVVVADIQDELGRQVLDSIKSEKVSYHHCDVKDEKQVAEAVSYTVDKYGSLDILFSNAGIMGPLESILDLNMDGLNEVLATNVRGVAATIKHAARVMVDRKIKGSIICTASVAGCIGGAGPHAYSASKHAVVGLVKTACSELGMHGIRVNCISPYGVATPLACKAYGLKPSEVEAGSSAVGNLKGVVLTTKQVAEAALFLASEESSYVSGQNLAVDGGVSVVSSRYSTY</sequence>
<dbReference type="PRINTS" id="PR00080">
    <property type="entry name" value="SDRFAMILY"/>
</dbReference>
<dbReference type="InterPro" id="IPR002347">
    <property type="entry name" value="SDR_fam"/>
</dbReference>
<gene>
    <name evidence="3" type="ORF">Salat_2213600</name>
</gene>
<keyword evidence="2" id="KW-0520">NAD</keyword>
<dbReference type="GO" id="GO:0016616">
    <property type="term" value="F:oxidoreductase activity, acting on the CH-OH group of donors, NAD or NADP as acceptor"/>
    <property type="evidence" value="ECO:0007669"/>
    <property type="project" value="UniProtKB-ARBA"/>
</dbReference>
<evidence type="ECO:0000313" key="3">
    <source>
        <dbReference type="EMBL" id="KAK4418009.1"/>
    </source>
</evidence>
<dbReference type="Pfam" id="PF13561">
    <property type="entry name" value="adh_short_C2"/>
    <property type="match status" value="1"/>
</dbReference>
<reference evidence="3" key="1">
    <citation type="submission" date="2020-06" db="EMBL/GenBank/DDBJ databases">
        <authorList>
            <person name="Li T."/>
            <person name="Hu X."/>
            <person name="Zhang T."/>
            <person name="Song X."/>
            <person name="Zhang H."/>
            <person name="Dai N."/>
            <person name="Sheng W."/>
            <person name="Hou X."/>
            <person name="Wei L."/>
        </authorList>
    </citation>
    <scope>NUCLEOTIDE SEQUENCE</scope>
    <source>
        <strain evidence="3">3651</strain>
        <tissue evidence="3">Leaf</tissue>
    </source>
</reference>
<dbReference type="Gene3D" id="3.40.50.720">
    <property type="entry name" value="NAD(P)-binding Rossmann-like Domain"/>
    <property type="match status" value="1"/>
</dbReference>
<name>A0AAE2CDD1_9LAMI</name>
<comment type="caution">
    <text evidence="3">The sequence shown here is derived from an EMBL/GenBank/DDBJ whole genome shotgun (WGS) entry which is preliminary data.</text>
</comment>
<protein>
    <submittedName>
        <fullName evidence="3">Short-chain dehydrogenase reductase 3b</fullName>
    </submittedName>
</protein>